<sequence length="267" mass="28848">MGKCKDNTVMGLRMIQCGRQTVHVIQPDGQVRQFPLPIKVSNLLQLYPHHFLTHASNNTTKQRNTTSSGGGPMLPLDAHLESGSIYILLPLPRLFPALSPPSNEPHLCCCACFLPHFQSNSGTGGIGLIKSELKRHWLSATTSSSKISPEEHYASGVARKDTAAPCQPRRLWEPALDVISEERALLSTREEEEAAAARREKERKEKAAKVNNNNNNVNNNTAATDTTTTTTTTTTTSSSSSSSSSSKKLPGNAAGEQQGSVVFKLGT</sequence>
<dbReference type="Proteomes" id="UP000017836">
    <property type="component" value="Unassembled WGS sequence"/>
</dbReference>
<dbReference type="EMBL" id="KI393908">
    <property type="protein sequence ID" value="ERN06452.1"/>
    <property type="molecule type" value="Genomic_DNA"/>
</dbReference>
<name>W1P980_AMBTC</name>
<proteinExistence type="predicted"/>
<dbReference type="Pfam" id="PF14009">
    <property type="entry name" value="PADRE"/>
    <property type="match status" value="1"/>
</dbReference>
<dbReference type="Gramene" id="ERN06452">
    <property type="protein sequence ID" value="ERN06452"/>
    <property type="gene ID" value="AMTR_s00016p00259380"/>
</dbReference>
<reference evidence="3" key="1">
    <citation type="journal article" date="2013" name="Science">
        <title>The Amborella genome and the evolution of flowering plants.</title>
        <authorList>
            <consortium name="Amborella Genome Project"/>
        </authorList>
    </citation>
    <scope>NUCLEOTIDE SEQUENCE [LARGE SCALE GENOMIC DNA]</scope>
</reference>
<gene>
    <name evidence="2" type="ORF">AMTR_s00016p00259380</name>
</gene>
<dbReference type="InterPro" id="IPR025322">
    <property type="entry name" value="PADRE_dom"/>
</dbReference>
<dbReference type="eggNOG" id="ENOG502R1WI">
    <property type="taxonomic scope" value="Eukaryota"/>
</dbReference>
<accession>W1P980</accession>
<dbReference type="PANTHER" id="PTHR33052">
    <property type="entry name" value="DUF4228 DOMAIN PROTEIN-RELATED"/>
    <property type="match status" value="1"/>
</dbReference>
<feature type="compositionally biased region" description="Basic and acidic residues" evidence="1">
    <location>
        <begin position="148"/>
        <end position="162"/>
    </location>
</feature>
<dbReference type="AlphaFoldDB" id="W1P980"/>
<evidence type="ECO:0000313" key="2">
    <source>
        <dbReference type="EMBL" id="ERN06452.1"/>
    </source>
</evidence>
<evidence type="ECO:0000256" key="1">
    <source>
        <dbReference type="SAM" id="MobiDB-lite"/>
    </source>
</evidence>
<feature type="compositionally biased region" description="Basic and acidic residues" evidence="1">
    <location>
        <begin position="195"/>
        <end position="208"/>
    </location>
</feature>
<organism evidence="2 3">
    <name type="scientific">Amborella trichopoda</name>
    <dbReference type="NCBI Taxonomy" id="13333"/>
    <lineage>
        <taxon>Eukaryota</taxon>
        <taxon>Viridiplantae</taxon>
        <taxon>Streptophyta</taxon>
        <taxon>Embryophyta</taxon>
        <taxon>Tracheophyta</taxon>
        <taxon>Spermatophyta</taxon>
        <taxon>Magnoliopsida</taxon>
        <taxon>Amborellales</taxon>
        <taxon>Amborellaceae</taxon>
        <taxon>Amborella</taxon>
    </lineage>
</organism>
<dbReference type="HOGENOM" id="CLU_1043291_0_0_1"/>
<feature type="region of interest" description="Disordered" evidence="1">
    <location>
        <begin position="141"/>
        <end position="163"/>
    </location>
</feature>
<dbReference type="OMA" id="AFTTIRC"/>
<keyword evidence="3" id="KW-1185">Reference proteome</keyword>
<feature type="compositionally biased region" description="Low complexity" evidence="1">
    <location>
        <begin position="209"/>
        <end position="247"/>
    </location>
</feature>
<protein>
    <submittedName>
        <fullName evidence="2">Uncharacterized protein</fullName>
    </submittedName>
</protein>
<evidence type="ECO:0000313" key="3">
    <source>
        <dbReference type="Proteomes" id="UP000017836"/>
    </source>
</evidence>
<feature type="region of interest" description="Disordered" evidence="1">
    <location>
        <begin position="188"/>
        <end position="267"/>
    </location>
</feature>